<feature type="region of interest" description="Disordered" evidence="1">
    <location>
        <begin position="1"/>
        <end position="58"/>
    </location>
</feature>
<feature type="compositionally biased region" description="Basic and acidic residues" evidence="1">
    <location>
        <begin position="9"/>
        <end position="40"/>
    </location>
</feature>
<sequence length="58" mass="6600">KSPISKRQGSREKQTKKAEGEPQDENPLKSKSQEEPKNTFEYDPSESIDKFRKSSATS</sequence>
<name>A0A485NQ46_LYNPA</name>
<dbReference type="AlphaFoldDB" id="A0A485NQ46"/>
<evidence type="ECO:0000256" key="1">
    <source>
        <dbReference type="SAM" id="MobiDB-lite"/>
    </source>
</evidence>
<reference evidence="2 3" key="1">
    <citation type="submission" date="2019-01" db="EMBL/GenBank/DDBJ databases">
        <authorList>
            <person name="Alioto T."/>
            <person name="Alioto T."/>
        </authorList>
    </citation>
    <scope>NUCLEOTIDE SEQUENCE [LARGE SCALE GENOMIC DNA]</scope>
</reference>
<evidence type="ECO:0000313" key="2">
    <source>
        <dbReference type="EMBL" id="VFV34323.1"/>
    </source>
</evidence>
<evidence type="ECO:0000313" key="3">
    <source>
        <dbReference type="Proteomes" id="UP000386466"/>
    </source>
</evidence>
<feature type="non-terminal residue" evidence="2">
    <location>
        <position position="1"/>
    </location>
</feature>
<organism evidence="2 3">
    <name type="scientific">Lynx pardinus</name>
    <name type="common">Iberian lynx</name>
    <name type="synonym">Felis pardina</name>
    <dbReference type="NCBI Taxonomy" id="191816"/>
    <lineage>
        <taxon>Eukaryota</taxon>
        <taxon>Metazoa</taxon>
        <taxon>Chordata</taxon>
        <taxon>Craniata</taxon>
        <taxon>Vertebrata</taxon>
        <taxon>Euteleostomi</taxon>
        <taxon>Mammalia</taxon>
        <taxon>Eutheria</taxon>
        <taxon>Laurasiatheria</taxon>
        <taxon>Carnivora</taxon>
        <taxon>Feliformia</taxon>
        <taxon>Felidae</taxon>
        <taxon>Felinae</taxon>
        <taxon>Lynx</taxon>
    </lineage>
</organism>
<dbReference type="EMBL" id="CAAGRJ010019381">
    <property type="protein sequence ID" value="VFV34323.1"/>
    <property type="molecule type" value="Genomic_DNA"/>
</dbReference>
<keyword evidence="3" id="KW-1185">Reference proteome</keyword>
<feature type="non-terminal residue" evidence="2">
    <location>
        <position position="58"/>
    </location>
</feature>
<dbReference type="Proteomes" id="UP000386466">
    <property type="component" value="Unassembled WGS sequence"/>
</dbReference>
<proteinExistence type="predicted"/>
<protein>
    <submittedName>
        <fullName evidence="2">Bcl-2-associated transcription factor 1 isoform 1</fullName>
    </submittedName>
</protein>
<accession>A0A485NQ46</accession>
<gene>
    <name evidence="2" type="ORF">LYPA_23C003481</name>
</gene>